<keyword evidence="2" id="KW-1185">Reference proteome</keyword>
<reference evidence="2" key="1">
    <citation type="journal article" date="2023" name="Hortic. Res.">
        <title>A chromosome-level phased genome enabling allele-level studies in sweet orange: a case study on citrus Huanglongbing tolerance.</title>
        <authorList>
            <person name="Wu B."/>
            <person name="Yu Q."/>
            <person name="Deng Z."/>
            <person name="Duan Y."/>
            <person name="Luo F."/>
            <person name="Gmitter F. Jr."/>
        </authorList>
    </citation>
    <scope>NUCLEOTIDE SEQUENCE [LARGE SCALE GENOMIC DNA]</scope>
    <source>
        <strain evidence="2">cv. Valencia</strain>
    </source>
</reference>
<accession>A0ACB8JCP0</accession>
<evidence type="ECO:0000313" key="1">
    <source>
        <dbReference type="EMBL" id="KAH9715311.1"/>
    </source>
</evidence>
<comment type="caution">
    <text evidence="1">The sequence shown here is derived from an EMBL/GenBank/DDBJ whole genome shotgun (WGS) entry which is preliminary data.</text>
</comment>
<dbReference type="EMBL" id="CM039176">
    <property type="protein sequence ID" value="KAH9715311.1"/>
    <property type="molecule type" value="Genomic_DNA"/>
</dbReference>
<name>A0ACB8JCP0_CITSI</name>
<dbReference type="Proteomes" id="UP000829398">
    <property type="component" value="Chromosome 7"/>
</dbReference>
<gene>
    <name evidence="1" type="ORF">KPL71_021002</name>
</gene>
<proteinExistence type="predicted"/>
<sequence length="1473" mass="164833">MAAFNSNQNTTSSFTFTSPVKLDRTNYTIWKSQILTSVRANGLEDFLDNSKPCPEQFSSDGVINSDSDATEITAAEGVRENPAFAIWKRKDQMLLSWLMSAISLEILSLVVNSKTSLEIWISLEQQFGSETFAKKVHLKIMLNNLRKGAMSMTEFFGKLKTVTDELAVAGSPVSSLDFLTHLISGLSQPYYPVVVYIEANLAKMSINEAYSMLLTHEARLEANQLNSSKEAKMNFAANVAQTGQNTKSGQYNANWNKNQNGNGNGGRGGFGRGFSQGQVRGNWNGNWNNGWNGASPGNYQGRGGFGSGNGNFAKPGGFPNSNGRGSSDPNSAGIICQICFKPKHTAAECRNRFNREFIPFNSSFGYNSYQYQVPRPAYANSAPRAAFVAASEGDFADQGWYIDSGATHHLTNNLQNLSLAKEYSGNHLLHVGNGQGLHISHVGYTDLHTSLDSILHLKDILFVPHLTKNLISISKLLENNNLTIEFVANMCFIKDQKKGVHLAQGIARGGLYQLLSKKDFISSSHSPFQIPSSMLSVLNNSACNLLDETTNKTCTNNILSANLLHQRFGHPSKHVLKCILSSLSFPCPTSIPDFCDACQYGKIHQFPFYSTGIKTKAPLELVHTDLWGPAPMLSLQGYRYYISFVDDYSRYCWIFPLTLKSEALATFKHFKTLVEKQFDHPLKSLQSDWGGEYRNFVHFLQEEGIEFRHSCPHTHHQNGVVERKHRHIVETGLTLLAQAKMPLSFWWESFHTASFLINRLPTPVLNNTSPYTKLYGRKPDYHFLKTFGCSCFPFLRPYSQHKFNFHTRKCLMIGYSPLHKGYKCLDSTGKTYIARHVKFNESEFPYSNLFPSSDSNVSSVQQSHFSSPFISSNILLNDSNCEQPSLHPPAQDAGPDSGILQTLSSSHSLDTSSCSTPHQPSLSIQLPSVSTLAPQPTQNIHPMLTRSKAGVFKPKTYLAVTQHLEPHSVKAALVDFKWKQAMQAEFDALQKNSTWILVPREKAGKIVGNKWVFRVKYNPDGSISKYKARLVAKGFHQTQGVDFFETFSPVVKPCTIRIILSLAVMNHWPIRQLDINNAFLNGILTEEVFMHQPEGFIHPQFPSHVCKLTKALYGLKQAPRAWYDRLKLSLLNWGFIASKSDTSLFIFHKAGDIIVILVYVDDILVTGSNVQLVEKVIQHLSSEFALKDLGEFNYFLGLEVTPSVEGLHLCQTKYVGDILKKAQMIESKGCSTPMSSTEKLVKDKGAAFENPSLYRSIVGSLQYLTLTRPEIAFTVNKLSQFLANPSVLHWQACKRVLRYLQCTADLGLQFYASGSLTLSAFSDADWGSDLDDRKSVGGYCIYLGNNLISWSSKKQPIVSRSTAESEYRALALAVSETLWITYLLQELKVPLLQTPVIYCDNKSAEALASNPKYHSRTKHIELDLHFIRDHIAQKELQISHVPSYDQVADIFTKPLAFDQFNYLRSKLNVLTRP</sequence>
<evidence type="ECO:0000313" key="2">
    <source>
        <dbReference type="Proteomes" id="UP000829398"/>
    </source>
</evidence>
<protein>
    <submittedName>
        <fullName evidence="1">Retrovirus-related pol polyprotein from transposon RE1</fullName>
    </submittedName>
</protein>
<organism evidence="1 2">
    <name type="scientific">Citrus sinensis</name>
    <name type="common">Sweet orange</name>
    <name type="synonym">Citrus aurantium var. sinensis</name>
    <dbReference type="NCBI Taxonomy" id="2711"/>
    <lineage>
        <taxon>Eukaryota</taxon>
        <taxon>Viridiplantae</taxon>
        <taxon>Streptophyta</taxon>
        <taxon>Embryophyta</taxon>
        <taxon>Tracheophyta</taxon>
        <taxon>Spermatophyta</taxon>
        <taxon>Magnoliopsida</taxon>
        <taxon>eudicotyledons</taxon>
        <taxon>Gunneridae</taxon>
        <taxon>Pentapetalae</taxon>
        <taxon>rosids</taxon>
        <taxon>malvids</taxon>
        <taxon>Sapindales</taxon>
        <taxon>Rutaceae</taxon>
        <taxon>Aurantioideae</taxon>
        <taxon>Citrus</taxon>
    </lineage>
</organism>